<feature type="domain" description="Peptidase M16 C-terminal" evidence="2">
    <location>
        <begin position="181"/>
        <end position="362"/>
    </location>
</feature>
<organism evidence="3 4">
    <name type="scientific">Virgibacillus salinus</name>
    <dbReference type="NCBI Taxonomy" id="553311"/>
    <lineage>
        <taxon>Bacteria</taxon>
        <taxon>Bacillati</taxon>
        <taxon>Bacillota</taxon>
        <taxon>Bacilli</taxon>
        <taxon>Bacillales</taxon>
        <taxon>Bacillaceae</taxon>
        <taxon>Virgibacillus</taxon>
    </lineage>
</organism>
<dbReference type="PANTHER" id="PTHR11851">
    <property type="entry name" value="METALLOPROTEASE"/>
    <property type="match status" value="1"/>
</dbReference>
<dbReference type="InterPro" id="IPR007863">
    <property type="entry name" value="Peptidase_M16_C"/>
</dbReference>
<dbReference type="NCBIfam" id="NF047421">
    <property type="entry name" value="YfmH_fam"/>
    <property type="match status" value="1"/>
</dbReference>
<dbReference type="STRING" id="553311.SAMN05216231_2070"/>
<dbReference type="InterPro" id="IPR050361">
    <property type="entry name" value="MPP/UQCRC_Complex"/>
</dbReference>
<evidence type="ECO:0000259" key="2">
    <source>
        <dbReference type="Pfam" id="PF05193"/>
    </source>
</evidence>
<dbReference type="AlphaFoldDB" id="A0A1H1C4N8"/>
<dbReference type="EMBL" id="FNKD01000002">
    <property type="protein sequence ID" value="SDQ59145.1"/>
    <property type="molecule type" value="Genomic_DNA"/>
</dbReference>
<dbReference type="GO" id="GO:0046872">
    <property type="term" value="F:metal ion binding"/>
    <property type="evidence" value="ECO:0007669"/>
    <property type="project" value="InterPro"/>
</dbReference>
<name>A0A1H1C4N8_9BACI</name>
<gene>
    <name evidence="3" type="ORF">SAMN05216231_2070</name>
</gene>
<sequence>MNKLAYENIDEAIYTNQLQNGLTVFLLPKTEMSKTYGVFSTNYGSIDQTFVPINGSEEITVPEGVAHFLEHKMFEKEDRDVFEDFSKQGASPNAYTSFTKTAYLFAATNYIEKNVETLLNFVQDPYFSEESVEKEKGIIAQEIEMYNDQPDWQSFTGTLRSMFHNHPVKVDIAGTVDSINSITKDDLYTCYNTFYHPENMTLFIAGNFDAESMMDLIQSNQDSKDFAKLDAIKREFPEEPKDVAMKENKIVMPVSIAKCTIGIKESSGELSKQDFLERDLLQSMIIDFYFSKSGAFYQKLYEENLIDSSFSFETNLEKNFGYTFIGGNTDNPNQFVERVKELLKSTNDATFTKEEVDRMKKKKVGQLLRAMNSLEFIANKYIHYHTIGIDLFELIPSIQSLTADQFNSFVQDWIQDDRIAVCKIVNE</sequence>
<proteinExistence type="predicted"/>
<evidence type="ECO:0000313" key="4">
    <source>
        <dbReference type="Proteomes" id="UP000199444"/>
    </source>
</evidence>
<evidence type="ECO:0000259" key="1">
    <source>
        <dbReference type="Pfam" id="PF00675"/>
    </source>
</evidence>
<dbReference type="SUPFAM" id="SSF63411">
    <property type="entry name" value="LuxS/MPP-like metallohydrolase"/>
    <property type="match status" value="2"/>
</dbReference>
<feature type="domain" description="Peptidase M16 N-terminal" evidence="1">
    <location>
        <begin position="63"/>
        <end position="175"/>
    </location>
</feature>
<dbReference type="Gene3D" id="3.30.830.10">
    <property type="entry name" value="Metalloenzyme, LuxS/M16 peptidase-like"/>
    <property type="match status" value="2"/>
</dbReference>
<dbReference type="PANTHER" id="PTHR11851:SF134">
    <property type="entry name" value="ZINC-DEPENDENT PROTEASE"/>
    <property type="match status" value="1"/>
</dbReference>
<evidence type="ECO:0000313" key="3">
    <source>
        <dbReference type="EMBL" id="SDQ59145.1"/>
    </source>
</evidence>
<dbReference type="Pfam" id="PF05193">
    <property type="entry name" value="Peptidase_M16_C"/>
    <property type="match status" value="1"/>
</dbReference>
<reference evidence="3 4" key="1">
    <citation type="submission" date="2016-10" db="EMBL/GenBank/DDBJ databases">
        <authorList>
            <person name="de Groot N.N."/>
        </authorList>
    </citation>
    <scope>NUCLEOTIDE SEQUENCE [LARGE SCALE GENOMIC DNA]</scope>
    <source>
        <strain evidence="3 4">CGMCC 1.10449</strain>
    </source>
</reference>
<dbReference type="Pfam" id="PF00675">
    <property type="entry name" value="Peptidase_M16"/>
    <property type="match status" value="1"/>
</dbReference>
<dbReference type="RefSeq" id="WP_092492886.1">
    <property type="nucleotide sequence ID" value="NZ_FNKD01000002.1"/>
</dbReference>
<protein>
    <submittedName>
        <fullName evidence="3">Predicted Zn-dependent peptidase</fullName>
    </submittedName>
</protein>
<dbReference type="InterPro" id="IPR011249">
    <property type="entry name" value="Metalloenz_LuxS/M16"/>
</dbReference>
<accession>A0A1H1C4N8</accession>
<dbReference type="InterPro" id="IPR011765">
    <property type="entry name" value="Pept_M16_N"/>
</dbReference>
<dbReference type="Proteomes" id="UP000199444">
    <property type="component" value="Unassembled WGS sequence"/>
</dbReference>
<keyword evidence="4" id="KW-1185">Reference proteome</keyword>